<accession>A0A8S1XLL0</accession>
<evidence type="ECO:0000313" key="2">
    <source>
        <dbReference type="Proteomes" id="UP000683925"/>
    </source>
</evidence>
<sequence length="86" mass="10138">MKIQMNNINSFEMLNQQSLFTIEVLKVTNNGLVMDHLYLQYKGKSISQEQVIYKRKQNQYENLGQEFLRVQTSNQNISLLQYYAAA</sequence>
<protein>
    <submittedName>
        <fullName evidence="1">Uncharacterized protein</fullName>
    </submittedName>
</protein>
<name>A0A8S1XLL0_PAROT</name>
<organism evidence="1 2">
    <name type="scientific">Paramecium octaurelia</name>
    <dbReference type="NCBI Taxonomy" id="43137"/>
    <lineage>
        <taxon>Eukaryota</taxon>
        <taxon>Sar</taxon>
        <taxon>Alveolata</taxon>
        <taxon>Ciliophora</taxon>
        <taxon>Intramacronucleata</taxon>
        <taxon>Oligohymenophorea</taxon>
        <taxon>Peniculida</taxon>
        <taxon>Parameciidae</taxon>
        <taxon>Paramecium</taxon>
    </lineage>
</organism>
<evidence type="ECO:0000313" key="1">
    <source>
        <dbReference type="EMBL" id="CAD8202065.1"/>
    </source>
</evidence>
<comment type="caution">
    <text evidence="1">The sequence shown here is derived from an EMBL/GenBank/DDBJ whole genome shotgun (WGS) entry which is preliminary data.</text>
</comment>
<dbReference type="Proteomes" id="UP000683925">
    <property type="component" value="Unassembled WGS sequence"/>
</dbReference>
<proteinExistence type="predicted"/>
<dbReference type="EMBL" id="CAJJDP010000126">
    <property type="protein sequence ID" value="CAD8202065.1"/>
    <property type="molecule type" value="Genomic_DNA"/>
</dbReference>
<dbReference type="AlphaFoldDB" id="A0A8S1XLL0"/>
<keyword evidence="2" id="KW-1185">Reference proteome</keyword>
<gene>
    <name evidence="1" type="ORF">POCTA_138.1.T1260060</name>
</gene>
<reference evidence="1" key="1">
    <citation type="submission" date="2021-01" db="EMBL/GenBank/DDBJ databases">
        <authorList>
            <consortium name="Genoscope - CEA"/>
            <person name="William W."/>
        </authorList>
    </citation>
    <scope>NUCLEOTIDE SEQUENCE</scope>
</reference>